<keyword evidence="2" id="KW-0812">Transmembrane</keyword>
<keyword evidence="2" id="KW-0732">Signal</keyword>
<keyword evidence="2" id="KW-0449">Lipoprotein</keyword>
<dbReference type="InterPro" id="IPR003423">
    <property type="entry name" value="OMP_efflux"/>
</dbReference>
<organism evidence="3 4">
    <name type="scientific">Novosphingobium anseongense</name>
    <dbReference type="NCBI Taxonomy" id="3133436"/>
    <lineage>
        <taxon>Bacteria</taxon>
        <taxon>Pseudomonadati</taxon>
        <taxon>Pseudomonadota</taxon>
        <taxon>Alphaproteobacteria</taxon>
        <taxon>Sphingomonadales</taxon>
        <taxon>Sphingomonadaceae</taxon>
        <taxon>Novosphingobium</taxon>
    </lineage>
</organism>
<dbReference type="Gene3D" id="2.20.200.10">
    <property type="entry name" value="Outer membrane efflux proteins (OEP)"/>
    <property type="match status" value="1"/>
</dbReference>
<dbReference type="PANTHER" id="PTHR30203">
    <property type="entry name" value="OUTER MEMBRANE CATION EFFLUX PROTEIN"/>
    <property type="match status" value="1"/>
</dbReference>
<evidence type="ECO:0000256" key="1">
    <source>
        <dbReference type="ARBA" id="ARBA00007613"/>
    </source>
</evidence>
<evidence type="ECO:0000313" key="4">
    <source>
        <dbReference type="Proteomes" id="UP001361239"/>
    </source>
</evidence>
<keyword evidence="2" id="KW-1134">Transmembrane beta strand</keyword>
<sequence>MMPIRNLLLMTTALALAGCNLAPRYVRPALPVPAETPQGPAYRPAADTGDAAALAETSWQVFFTEPRLREVIALSLANNRDLRLALARVEQARAQYRVQRADIFPSLSATGGATYQKSPLGNVQGGGVGAGAGRFDIYSASVGVSAWEIDLFGRVRNLTRSAQEKFFAVEENRKASQIALVAEVATAWLTMAADQERLQVARKTEAAFRQTLELTQARFRAGVASDLEVRQAGTSHDRARADIAALTTQVAQDQNALNLLAGTGVAQALLPEALADKGVTLDRLPGGLSSEILLHRPDVAAAEHQLIAAHADIGAARANFFPRLSLTAALGTISLGLSNLFASGSENWSVAPTANLPIFDFGRNAGNLQGAQANRDAMIAQYEKVLQTAFREIADALARRGTIDDQLAAQRSLRGNSEAAYRLSEARFRAGVDGFLNTLDAQRSFYAAEQDLVATRLVREANAVEVYRALGGGLN</sequence>
<feature type="signal peptide" evidence="2">
    <location>
        <begin position="1"/>
        <end position="17"/>
    </location>
</feature>
<dbReference type="NCBIfam" id="TIGR01845">
    <property type="entry name" value="outer_NodT"/>
    <property type="match status" value="1"/>
</dbReference>
<accession>A0ABU8RRB8</accession>
<dbReference type="Pfam" id="PF02321">
    <property type="entry name" value="OEP"/>
    <property type="match status" value="2"/>
</dbReference>
<dbReference type="InterPro" id="IPR010131">
    <property type="entry name" value="MdtP/NodT-like"/>
</dbReference>
<keyword evidence="4" id="KW-1185">Reference proteome</keyword>
<gene>
    <name evidence="3" type="ORF">WG901_01775</name>
</gene>
<protein>
    <submittedName>
        <fullName evidence="3">Efflux transporter outer membrane subunit</fullName>
    </submittedName>
</protein>
<comment type="similarity">
    <text evidence="1 2">Belongs to the outer membrane factor (OMF) (TC 1.B.17) family.</text>
</comment>
<keyword evidence="2" id="KW-0472">Membrane</keyword>
<dbReference type="PROSITE" id="PS51257">
    <property type="entry name" value="PROKAR_LIPOPROTEIN"/>
    <property type="match status" value="1"/>
</dbReference>
<name>A0ABU8RRB8_9SPHN</name>
<evidence type="ECO:0000313" key="3">
    <source>
        <dbReference type="EMBL" id="MEJ5975349.1"/>
    </source>
</evidence>
<comment type="caution">
    <text evidence="3">The sequence shown here is derived from an EMBL/GenBank/DDBJ whole genome shotgun (WGS) entry which is preliminary data.</text>
</comment>
<feature type="chain" id="PRO_5044991624" evidence="2">
    <location>
        <begin position="18"/>
        <end position="475"/>
    </location>
</feature>
<dbReference type="SUPFAM" id="SSF56954">
    <property type="entry name" value="Outer membrane efflux proteins (OEP)"/>
    <property type="match status" value="1"/>
</dbReference>
<dbReference type="EMBL" id="JBBHJZ010000001">
    <property type="protein sequence ID" value="MEJ5975349.1"/>
    <property type="molecule type" value="Genomic_DNA"/>
</dbReference>
<proteinExistence type="inferred from homology"/>
<reference evidence="3 4" key="1">
    <citation type="submission" date="2024-03" db="EMBL/GenBank/DDBJ databases">
        <authorList>
            <person name="Jo J.-H."/>
        </authorList>
    </citation>
    <scope>NUCLEOTIDE SEQUENCE [LARGE SCALE GENOMIC DNA]</scope>
    <source>
        <strain evidence="3 4">PS1R-30</strain>
    </source>
</reference>
<dbReference type="Proteomes" id="UP001361239">
    <property type="component" value="Unassembled WGS sequence"/>
</dbReference>
<dbReference type="PANTHER" id="PTHR30203:SF32">
    <property type="entry name" value="CATION EFFLUX SYSTEM PROTEIN CUSC"/>
    <property type="match status" value="1"/>
</dbReference>
<comment type="subcellular location">
    <subcellularLocation>
        <location evidence="2">Cell membrane</location>
        <topology evidence="2">Lipid-anchor</topology>
    </subcellularLocation>
</comment>
<dbReference type="Gene3D" id="1.20.1600.10">
    <property type="entry name" value="Outer membrane efflux proteins (OEP)"/>
    <property type="match status" value="1"/>
</dbReference>
<dbReference type="RefSeq" id="WP_339585307.1">
    <property type="nucleotide sequence ID" value="NZ_JBBHJZ010000001.1"/>
</dbReference>
<evidence type="ECO:0000256" key="2">
    <source>
        <dbReference type="RuleBase" id="RU362097"/>
    </source>
</evidence>
<keyword evidence="2" id="KW-0564">Palmitate</keyword>